<keyword evidence="3" id="KW-1185">Reference proteome</keyword>
<feature type="transmembrane region" description="Helical" evidence="1">
    <location>
        <begin position="36"/>
        <end position="58"/>
    </location>
</feature>
<keyword evidence="1" id="KW-0812">Transmembrane</keyword>
<reference evidence="2" key="1">
    <citation type="submission" date="2023-03" db="EMBL/GenBank/DDBJ databases">
        <title>Complete genome of Cladonia borealis.</title>
        <authorList>
            <person name="Park H."/>
        </authorList>
    </citation>
    <scope>NUCLEOTIDE SEQUENCE</scope>
    <source>
        <strain evidence="2">ANT050790</strain>
    </source>
</reference>
<accession>A0AA39QRE6</accession>
<keyword evidence="1" id="KW-1133">Transmembrane helix</keyword>
<feature type="transmembrane region" description="Helical" evidence="1">
    <location>
        <begin position="87"/>
        <end position="105"/>
    </location>
</feature>
<evidence type="ECO:0000313" key="2">
    <source>
        <dbReference type="EMBL" id="KAK0507783.1"/>
    </source>
</evidence>
<dbReference type="AlphaFoldDB" id="A0AA39QRE6"/>
<dbReference type="Proteomes" id="UP001166286">
    <property type="component" value="Unassembled WGS sequence"/>
</dbReference>
<organism evidence="2 3">
    <name type="scientific">Cladonia borealis</name>
    <dbReference type="NCBI Taxonomy" id="184061"/>
    <lineage>
        <taxon>Eukaryota</taxon>
        <taxon>Fungi</taxon>
        <taxon>Dikarya</taxon>
        <taxon>Ascomycota</taxon>
        <taxon>Pezizomycotina</taxon>
        <taxon>Lecanoromycetes</taxon>
        <taxon>OSLEUM clade</taxon>
        <taxon>Lecanoromycetidae</taxon>
        <taxon>Lecanorales</taxon>
        <taxon>Lecanorineae</taxon>
        <taxon>Cladoniaceae</taxon>
        <taxon>Cladonia</taxon>
    </lineage>
</organism>
<dbReference type="PANTHER" id="PTHR35043:SF7">
    <property type="entry name" value="TRANSCRIPTION FACTOR DOMAIN-CONTAINING PROTEIN"/>
    <property type="match status" value="1"/>
</dbReference>
<evidence type="ECO:0000256" key="1">
    <source>
        <dbReference type="SAM" id="Phobius"/>
    </source>
</evidence>
<keyword evidence="1" id="KW-0472">Membrane</keyword>
<sequence length="145" mass="16831">MDTLIARILILVFALLYCGSHLSAWNFQFPTVVEMWMWRGACFTMLCAPPLFLHFQILANPYGRGKFWVGTDEDNWGDRSAMDKTRIVLKYGFFVVHWFLASLVLEKFLLFSRLYLVAESLASLRSPANGTYTTVDWTEYIPHFS</sequence>
<comment type="caution">
    <text evidence="2">The sequence shown here is derived from an EMBL/GenBank/DDBJ whole genome shotgun (WGS) entry which is preliminary data.</text>
</comment>
<protein>
    <submittedName>
        <fullName evidence="2">Uncharacterized protein</fullName>
    </submittedName>
</protein>
<name>A0AA39QRE6_9LECA</name>
<dbReference type="PANTHER" id="PTHR35043">
    <property type="entry name" value="TRANSCRIPTION FACTOR DOMAIN-CONTAINING PROTEIN"/>
    <property type="match status" value="1"/>
</dbReference>
<dbReference type="EMBL" id="JAFEKC020000022">
    <property type="protein sequence ID" value="KAK0507783.1"/>
    <property type="molecule type" value="Genomic_DNA"/>
</dbReference>
<evidence type="ECO:0000313" key="3">
    <source>
        <dbReference type="Proteomes" id="UP001166286"/>
    </source>
</evidence>
<gene>
    <name evidence="2" type="ORF">JMJ35_009672</name>
</gene>
<proteinExistence type="predicted"/>